<evidence type="ECO:0000313" key="2">
    <source>
        <dbReference type="Proteomes" id="UP001158066"/>
    </source>
</evidence>
<evidence type="ECO:0008006" key="3">
    <source>
        <dbReference type="Google" id="ProtNLM"/>
    </source>
</evidence>
<dbReference type="Proteomes" id="UP001158066">
    <property type="component" value="Unassembled WGS sequence"/>
</dbReference>
<name>A0AA46AKM0_9CLOT</name>
<keyword evidence="2" id="KW-1185">Reference proteome</keyword>
<accession>A0AA46AKM0</accession>
<protein>
    <recommendedName>
        <fullName evidence="3">Apea-like HEPN domain-containing protein</fullName>
    </recommendedName>
</protein>
<proteinExistence type="predicted"/>
<comment type="caution">
    <text evidence="1">The sequence shown here is derived from an EMBL/GenBank/DDBJ whole genome shotgun (WGS) entry which is preliminary data.</text>
</comment>
<evidence type="ECO:0000313" key="1">
    <source>
        <dbReference type="EMBL" id="SMP72282.1"/>
    </source>
</evidence>
<dbReference type="RefSeq" id="WP_283410918.1">
    <property type="nucleotide sequence ID" value="NZ_FXUF01000027.1"/>
</dbReference>
<gene>
    <name evidence="1" type="ORF">SAMN06296020_1278</name>
</gene>
<reference evidence="1" key="1">
    <citation type="submission" date="2017-05" db="EMBL/GenBank/DDBJ databases">
        <authorList>
            <person name="Varghese N."/>
            <person name="Submissions S."/>
        </authorList>
    </citation>
    <scope>NUCLEOTIDE SEQUENCE</scope>
    <source>
        <strain evidence="1">Su22</strain>
    </source>
</reference>
<sequence length="309" mass="36838">MKFITVELNLGLEIFDFKLQLSQKSCFKILDCYYSNYYWDDSGKHIRASVYISAKEEEESELTLGQLAIEKIKRANAIMSFLYGFYFETHLEGYDSCRKVEKIEHQEYLPQKGNGERIKKFVRMYSDLSESDKKEFEQCCRLFSMAIYLVYKYDFHEDAILNYAKVMEMLSTDYWRTQITEQYNNDVKLQFQEMIGKYFYEDYSDSLHKRDLNIITKELTNMISLRRKMVKFAEDKDIRVTIDQNSNVKDFIKGIVNFRNDVAHGNMIYQPLQQQRDLSYCGLVLSLEFISKYYFDADYSKVGLNKTIK</sequence>
<dbReference type="AlphaFoldDB" id="A0AA46AKM0"/>
<dbReference type="EMBL" id="FXUF01000027">
    <property type="protein sequence ID" value="SMP72282.1"/>
    <property type="molecule type" value="Genomic_DNA"/>
</dbReference>
<organism evidence="1 2">
    <name type="scientific">Anoxynatronum buryatiense</name>
    <dbReference type="NCBI Taxonomy" id="489973"/>
    <lineage>
        <taxon>Bacteria</taxon>
        <taxon>Bacillati</taxon>
        <taxon>Bacillota</taxon>
        <taxon>Clostridia</taxon>
        <taxon>Eubacteriales</taxon>
        <taxon>Clostridiaceae</taxon>
        <taxon>Anoxynatronum</taxon>
    </lineage>
</organism>